<dbReference type="Gene3D" id="2.60.120.1390">
    <property type="match status" value="1"/>
</dbReference>
<gene>
    <name evidence="1" type="ORF">ABIE08_004360</name>
</gene>
<evidence type="ECO:0000313" key="2">
    <source>
        <dbReference type="Proteomes" id="UP001549321"/>
    </source>
</evidence>
<proteinExistence type="predicted"/>
<organism evidence="1 2">
    <name type="scientific">Kaistia defluvii</name>
    <dbReference type="NCBI Taxonomy" id="410841"/>
    <lineage>
        <taxon>Bacteria</taxon>
        <taxon>Pseudomonadati</taxon>
        <taxon>Pseudomonadota</taxon>
        <taxon>Alphaproteobacteria</taxon>
        <taxon>Hyphomicrobiales</taxon>
        <taxon>Kaistiaceae</taxon>
        <taxon>Kaistia</taxon>
    </lineage>
</organism>
<evidence type="ECO:0000313" key="1">
    <source>
        <dbReference type="EMBL" id="MET4636402.1"/>
    </source>
</evidence>
<dbReference type="EMBL" id="JBEPSM010000004">
    <property type="protein sequence ID" value="MET4636402.1"/>
    <property type="molecule type" value="Genomic_DNA"/>
</dbReference>
<keyword evidence="2" id="KW-1185">Reference proteome</keyword>
<comment type="caution">
    <text evidence="1">The sequence shown here is derived from an EMBL/GenBank/DDBJ whole genome shotgun (WGS) entry which is preliminary data.</text>
</comment>
<evidence type="ECO:0008006" key="3">
    <source>
        <dbReference type="Google" id="ProtNLM"/>
    </source>
</evidence>
<dbReference type="InterPro" id="IPR021345">
    <property type="entry name" value="DUF2961"/>
</dbReference>
<reference evidence="1 2" key="1">
    <citation type="submission" date="2024-06" db="EMBL/GenBank/DDBJ databases">
        <title>Sorghum-associated microbial communities from plants grown in Nebraska, USA.</title>
        <authorList>
            <person name="Schachtman D."/>
        </authorList>
    </citation>
    <scope>NUCLEOTIDE SEQUENCE [LARGE SCALE GENOMIC DNA]</scope>
    <source>
        <strain evidence="1 2">3207</strain>
    </source>
</reference>
<name>A0ABV2R538_9HYPH</name>
<protein>
    <recommendedName>
        <fullName evidence="3">DUF2961 domain-containing protein</fullName>
    </recommendedName>
</protein>
<sequence length="376" mass="42210">MSEDFSGLGMNLGNLSRLSKAKTRSISPENFTGEKGKGGMALEGTGASCARGLGKNGDGLGWKVSPSVEIQPGETFVMGDVEGPGAIQQIWCVVSNVRWRNLILRIHWDDQETPSVESPLGDFFACGWNRFAQVSSLAVCVNPGRAFNCYWEMPFRKRARITLENRDPVEPVILYYQINYTLTDVPADAAYFHAQFRRTNPLPFGEDYTILDGVKGQGHYVGTYMAWGVNNAGWWGEGEIKFFMDGDKEFPTICGTGTEDYFCGAYNFDGGVIDPNMTSAYREYSTAYAGLPQVLRPDGTYQSQTRFGMYRWHIMDPIRFDTDLKVTIQAIGWRTEKKNRRYLPLQDDIASVAFWYQTIPAAPFPPLPDADYLEII</sequence>
<dbReference type="Pfam" id="PF11175">
    <property type="entry name" value="DUF2961"/>
    <property type="match status" value="1"/>
</dbReference>
<accession>A0ABV2R538</accession>
<dbReference type="Proteomes" id="UP001549321">
    <property type="component" value="Unassembled WGS sequence"/>
</dbReference>